<reference evidence="2" key="1">
    <citation type="submission" date="2016-10" db="EMBL/GenBank/DDBJ databases">
        <authorList>
            <person name="Varghese N."/>
            <person name="Submissions S."/>
        </authorList>
    </citation>
    <scope>NUCLEOTIDE SEQUENCE [LARGE SCALE GENOMIC DNA]</scope>
    <source>
        <strain evidence="2">FP5</strain>
    </source>
</reference>
<evidence type="ECO:0000313" key="2">
    <source>
        <dbReference type="Proteomes" id="UP000198897"/>
    </source>
</evidence>
<protein>
    <recommendedName>
        <fullName evidence="3">Polyketide cyclase / dehydrase and lipid transport</fullName>
    </recommendedName>
</protein>
<dbReference type="SUPFAM" id="SSF55961">
    <property type="entry name" value="Bet v1-like"/>
    <property type="match status" value="1"/>
</dbReference>
<proteinExistence type="predicted"/>
<evidence type="ECO:0000313" key="1">
    <source>
        <dbReference type="EMBL" id="SFG68386.1"/>
    </source>
</evidence>
<dbReference type="RefSeq" id="WP_089755027.1">
    <property type="nucleotide sequence ID" value="NZ_FOOG01000084.1"/>
</dbReference>
<dbReference type="Proteomes" id="UP000198897">
    <property type="component" value="Unassembled WGS sequence"/>
</dbReference>
<dbReference type="EMBL" id="FOOG01000084">
    <property type="protein sequence ID" value="SFG68386.1"/>
    <property type="molecule type" value="Genomic_DNA"/>
</dbReference>
<dbReference type="CDD" id="cd07812">
    <property type="entry name" value="SRPBCC"/>
    <property type="match status" value="1"/>
</dbReference>
<accession>A0A1I2U0G9</accession>
<sequence>MMEWKEERIIEANIETVWNLFREENMPVIMPKVIENEPVHIEEGGVGSKYRQKYQEGKRVETYIVETVGYEDTDEKKYKQLSFTLAKAFKINFSFTLEKVEESRTRFIYEGKNQGVNFVGRVLMKLGSKKNNEKVVQEFMDRVEEEALKAEVKT</sequence>
<evidence type="ECO:0008006" key="3">
    <source>
        <dbReference type="Google" id="ProtNLM"/>
    </source>
</evidence>
<dbReference type="Gene3D" id="3.30.530.20">
    <property type="match status" value="1"/>
</dbReference>
<keyword evidence="2" id="KW-1185">Reference proteome</keyword>
<organism evidence="1 2">
    <name type="scientific">Halobacillus alkaliphilus</name>
    <dbReference type="NCBI Taxonomy" id="396056"/>
    <lineage>
        <taxon>Bacteria</taxon>
        <taxon>Bacillati</taxon>
        <taxon>Bacillota</taxon>
        <taxon>Bacilli</taxon>
        <taxon>Bacillales</taxon>
        <taxon>Bacillaceae</taxon>
        <taxon>Halobacillus</taxon>
    </lineage>
</organism>
<gene>
    <name evidence="1" type="ORF">SAMN05216353_1842</name>
</gene>
<dbReference type="AlphaFoldDB" id="A0A1I2U0G9"/>
<dbReference type="InterPro" id="IPR023393">
    <property type="entry name" value="START-like_dom_sf"/>
</dbReference>
<dbReference type="OrthoDB" id="2360771at2"/>
<name>A0A1I2U0G9_9BACI</name>